<name>A0AA44VSB5_9VIBR</name>
<feature type="domain" description="OmpR/PhoB-type" evidence="3">
    <location>
        <begin position="26"/>
        <end position="97"/>
    </location>
</feature>
<reference evidence="4 5" key="1">
    <citation type="journal article" date="2018" name="Nature">
        <title>A major lineage of non-tailed dsDNA viruses as unrecognized killers of marine bacteria.</title>
        <authorList>
            <person name="Kauffman K.M."/>
            <person name="Hussain F.A."/>
            <person name="Yang J."/>
            <person name="Arevalo P."/>
            <person name="Brown J.M."/>
            <person name="Chang W.K."/>
            <person name="VanInsberghe D."/>
            <person name="Elsherbini J."/>
            <person name="Sharma R.S."/>
            <person name="Cutler M.B."/>
            <person name="Kelly L."/>
            <person name="Polz M.F."/>
        </authorList>
    </citation>
    <scope>NUCLEOTIDE SEQUENCE [LARGE SCALE GENOMIC DNA]</scope>
    <source>
        <strain evidence="4 5">10N.286.55.E1</strain>
    </source>
</reference>
<keyword evidence="1" id="KW-0238">DNA-binding</keyword>
<dbReference type="InterPro" id="IPR001867">
    <property type="entry name" value="OmpR/PhoB-type_DNA-bd"/>
</dbReference>
<dbReference type="SMART" id="SM00862">
    <property type="entry name" value="Trans_reg_C"/>
    <property type="match status" value="1"/>
</dbReference>
<dbReference type="EMBL" id="MCSB01000013">
    <property type="protein sequence ID" value="PME29305.1"/>
    <property type="molecule type" value="Genomic_DNA"/>
</dbReference>
<organism evidence="4 5">
    <name type="scientific">Vibrio lentus</name>
    <dbReference type="NCBI Taxonomy" id="136468"/>
    <lineage>
        <taxon>Bacteria</taxon>
        <taxon>Pseudomonadati</taxon>
        <taxon>Pseudomonadota</taxon>
        <taxon>Gammaproteobacteria</taxon>
        <taxon>Vibrionales</taxon>
        <taxon>Vibrionaceae</taxon>
        <taxon>Vibrio</taxon>
    </lineage>
</organism>
<evidence type="ECO:0000313" key="5">
    <source>
        <dbReference type="Proteomes" id="UP000239763"/>
    </source>
</evidence>
<dbReference type="GO" id="GO:0006355">
    <property type="term" value="P:regulation of DNA-templated transcription"/>
    <property type="evidence" value="ECO:0007669"/>
    <property type="project" value="InterPro"/>
</dbReference>
<evidence type="ECO:0000256" key="1">
    <source>
        <dbReference type="ARBA" id="ARBA00023125"/>
    </source>
</evidence>
<keyword evidence="2" id="KW-1133">Transmembrane helix</keyword>
<dbReference type="AlphaFoldDB" id="A0AA44VSB5"/>
<dbReference type="GO" id="GO:0000160">
    <property type="term" value="P:phosphorelay signal transduction system"/>
    <property type="evidence" value="ECO:0007669"/>
    <property type="project" value="InterPro"/>
</dbReference>
<evidence type="ECO:0000313" key="4">
    <source>
        <dbReference type="EMBL" id="PME29305.1"/>
    </source>
</evidence>
<dbReference type="Proteomes" id="UP000239763">
    <property type="component" value="Unassembled WGS sequence"/>
</dbReference>
<sequence length="208" mass="23438">MELIHIGPFELEISQNATLKMPDGVDYVITLPEANILKKLHSDIDSLIPRKDLELAGWGEDNSIGVNSLAVAISNLRKILKLGGVKIVNEPKRGYKIVLSDADVPISEIFTIDKTHIDNEISNNKTEKDKNGKIIKIGLISFLISFSSIFIFYFSMSWVYVKCESIFNNEVCYLTSQENDLGKIKFNKHSKIYFASSDEYVEVADDVE</sequence>
<feature type="transmembrane region" description="Helical" evidence="2">
    <location>
        <begin position="137"/>
        <end position="161"/>
    </location>
</feature>
<dbReference type="Pfam" id="PF00486">
    <property type="entry name" value="Trans_reg_C"/>
    <property type="match status" value="1"/>
</dbReference>
<dbReference type="GO" id="GO:0003677">
    <property type="term" value="F:DNA binding"/>
    <property type="evidence" value="ECO:0007669"/>
    <property type="project" value="UniProtKB-KW"/>
</dbReference>
<gene>
    <name evidence="4" type="ORF">BCV38_04295</name>
</gene>
<dbReference type="Gene3D" id="1.10.10.10">
    <property type="entry name" value="Winged helix-like DNA-binding domain superfamily/Winged helix DNA-binding domain"/>
    <property type="match status" value="1"/>
</dbReference>
<keyword evidence="2" id="KW-0472">Membrane</keyword>
<keyword evidence="5" id="KW-1185">Reference proteome</keyword>
<dbReference type="InterPro" id="IPR016032">
    <property type="entry name" value="Sig_transdc_resp-reg_C-effctor"/>
</dbReference>
<dbReference type="RefSeq" id="WP_102336726.1">
    <property type="nucleotide sequence ID" value="NZ_JAAHTJ010000001.1"/>
</dbReference>
<dbReference type="SUPFAM" id="SSF46894">
    <property type="entry name" value="C-terminal effector domain of the bipartite response regulators"/>
    <property type="match status" value="1"/>
</dbReference>
<proteinExistence type="predicted"/>
<evidence type="ECO:0000256" key="2">
    <source>
        <dbReference type="SAM" id="Phobius"/>
    </source>
</evidence>
<dbReference type="InterPro" id="IPR036388">
    <property type="entry name" value="WH-like_DNA-bd_sf"/>
</dbReference>
<keyword evidence="2" id="KW-0812">Transmembrane</keyword>
<protein>
    <recommendedName>
        <fullName evidence="3">OmpR/PhoB-type domain-containing protein</fullName>
    </recommendedName>
</protein>
<accession>A0AA44VSB5</accession>
<comment type="caution">
    <text evidence="4">The sequence shown here is derived from an EMBL/GenBank/DDBJ whole genome shotgun (WGS) entry which is preliminary data.</text>
</comment>
<evidence type="ECO:0000259" key="3">
    <source>
        <dbReference type="SMART" id="SM00862"/>
    </source>
</evidence>